<keyword evidence="3" id="KW-0315">Glutamine amidotransferase</keyword>
<feature type="signal peptide" evidence="1">
    <location>
        <begin position="1"/>
        <end position="24"/>
    </location>
</feature>
<dbReference type="SUPFAM" id="SSF52317">
    <property type="entry name" value="Class I glutamine amidotransferase-like"/>
    <property type="match status" value="1"/>
</dbReference>
<name>A0AAE0M6Q0_9PEZI</name>
<protein>
    <submittedName>
        <fullName evidence="3">Class I glutamine amidotransferase-like protein</fullName>
    </submittedName>
</protein>
<proteinExistence type="predicted"/>
<organism evidence="3 4">
    <name type="scientific">Cercophora scortea</name>
    <dbReference type="NCBI Taxonomy" id="314031"/>
    <lineage>
        <taxon>Eukaryota</taxon>
        <taxon>Fungi</taxon>
        <taxon>Dikarya</taxon>
        <taxon>Ascomycota</taxon>
        <taxon>Pezizomycotina</taxon>
        <taxon>Sordariomycetes</taxon>
        <taxon>Sordariomycetidae</taxon>
        <taxon>Sordariales</taxon>
        <taxon>Lasiosphaeriaceae</taxon>
        <taxon>Cercophora</taxon>
    </lineage>
</organism>
<dbReference type="AlphaFoldDB" id="A0AAE0M6Q0"/>
<reference evidence="3" key="1">
    <citation type="journal article" date="2023" name="Mol. Phylogenet. Evol.">
        <title>Genome-scale phylogeny and comparative genomics of the fungal order Sordariales.</title>
        <authorList>
            <person name="Hensen N."/>
            <person name="Bonometti L."/>
            <person name="Westerberg I."/>
            <person name="Brannstrom I.O."/>
            <person name="Guillou S."/>
            <person name="Cros-Aarteil S."/>
            <person name="Calhoun S."/>
            <person name="Haridas S."/>
            <person name="Kuo A."/>
            <person name="Mondo S."/>
            <person name="Pangilinan J."/>
            <person name="Riley R."/>
            <person name="LaButti K."/>
            <person name="Andreopoulos B."/>
            <person name="Lipzen A."/>
            <person name="Chen C."/>
            <person name="Yan M."/>
            <person name="Daum C."/>
            <person name="Ng V."/>
            <person name="Clum A."/>
            <person name="Steindorff A."/>
            <person name="Ohm R.A."/>
            <person name="Martin F."/>
            <person name="Silar P."/>
            <person name="Natvig D.O."/>
            <person name="Lalanne C."/>
            <person name="Gautier V."/>
            <person name="Ament-Velasquez S.L."/>
            <person name="Kruys A."/>
            <person name="Hutchinson M.I."/>
            <person name="Powell A.J."/>
            <person name="Barry K."/>
            <person name="Miller A.N."/>
            <person name="Grigoriev I.V."/>
            <person name="Debuchy R."/>
            <person name="Gladieux P."/>
            <person name="Hiltunen Thoren M."/>
            <person name="Johannesson H."/>
        </authorList>
    </citation>
    <scope>NUCLEOTIDE SEQUENCE</scope>
    <source>
        <strain evidence="3">SMH4131-1</strain>
    </source>
</reference>
<feature type="chain" id="PRO_5042117105" evidence="1">
    <location>
        <begin position="25"/>
        <end position="261"/>
    </location>
</feature>
<evidence type="ECO:0000313" key="4">
    <source>
        <dbReference type="Proteomes" id="UP001286456"/>
    </source>
</evidence>
<accession>A0AAE0M6Q0</accession>
<keyword evidence="1" id="KW-0732">Signal</keyword>
<dbReference type="PANTHER" id="PTHR43130:SF15">
    <property type="entry name" value="THIJ_PFPI FAMILY PROTEIN (AFU_ORTHOLOGUE AFUA_5G14240)"/>
    <property type="match status" value="1"/>
</dbReference>
<comment type="caution">
    <text evidence="3">The sequence shown here is derived from an EMBL/GenBank/DDBJ whole genome shotgun (WGS) entry which is preliminary data.</text>
</comment>
<dbReference type="InterPro" id="IPR002818">
    <property type="entry name" value="DJ-1/PfpI"/>
</dbReference>
<dbReference type="EMBL" id="JAUEPO010000005">
    <property type="protein sequence ID" value="KAK3321466.1"/>
    <property type="molecule type" value="Genomic_DNA"/>
</dbReference>
<dbReference type="PANTHER" id="PTHR43130">
    <property type="entry name" value="ARAC-FAMILY TRANSCRIPTIONAL REGULATOR"/>
    <property type="match status" value="1"/>
</dbReference>
<gene>
    <name evidence="3" type="ORF">B0T19DRAFT_403995</name>
</gene>
<sequence length="261" mass="27999">MLSTITLFTALTLITSLLTTTATATTIPTSTQTTNPQPPPLSYAILLFRAFDLLDVNGPLSPLQLLAHSYPLTLSLLARTLDPVTTRPASPSMNPHNASFWPSLTPTHTFATAPENLDVLIVPGGLGSRSPDLEPEIAYLRAAFPKVRYLITICTGAGVAARAGVLDGRRATTNKRAWGEITAMGPGVRWVAPARWVVDGHIWSSSGVTAGLDLIYAFIKEMYPDGHELAATIAGGSEYEPHNSTYDPFSSLFNVPTQNQL</sequence>
<reference evidence="3" key="2">
    <citation type="submission" date="2023-06" db="EMBL/GenBank/DDBJ databases">
        <authorList>
            <consortium name="Lawrence Berkeley National Laboratory"/>
            <person name="Haridas S."/>
            <person name="Hensen N."/>
            <person name="Bonometti L."/>
            <person name="Westerberg I."/>
            <person name="Brannstrom I.O."/>
            <person name="Guillou S."/>
            <person name="Cros-Aarteil S."/>
            <person name="Calhoun S."/>
            <person name="Kuo A."/>
            <person name="Mondo S."/>
            <person name="Pangilinan J."/>
            <person name="Riley R."/>
            <person name="Labutti K."/>
            <person name="Andreopoulos B."/>
            <person name="Lipzen A."/>
            <person name="Chen C."/>
            <person name="Yanf M."/>
            <person name="Daum C."/>
            <person name="Ng V."/>
            <person name="Clum A."/>
            <person name="Steindorff A."/>
            <person name="Ohm R."/>
            <person name="Martin F."/>
            <person name="Silar P."/>
            <person name="Natvig D."/>
            <person name="Lalanne C."/>
            <person name="Gautier V."/>
            <person name="Ament-Velasquez S.L."/>
            <person name="Kruys A."/>
            <person name="Hutchinson M.I."/>
            <person name="Powell A.J."/>
            <person name="Barry K."/>
            <person name="Miller A.N."/>
            <person name="Grigoriev I.V."/>
            <person name="Debuchy R."/>
            <person name="Gladieux P."/>
            <person name="Thoren M.H."/>
            <person name="Johannesson H."/>
        </authorList>
    </citation>
    <scope>NUCLEOTIDE SEQUENCE</scope>
    <source>
        <strain evidence="3">SMH4131-1</strain>
    </source>
</reference>
<feature type="domain" description="DJ-1/PfpI" evidence="2">
    <location>
        <begin position="104"/>
        <end position="220"/>
    </location>
</feature>
<keyword evidence="4" id="KW-1185">Reference proteome</keyword>
<dbReference type="CDD" id="cd03139">
    <property type="entry name" value="GATase1_PfpI_2"/>
    <property type="match status" value="1"/>
</dbReference>
<dbReference type="InterPro" id="IPR029062">
    <property type="entry name" value="Class_I_gatase-like"/>
</dbReference>
<dbReference type="InterPro" id="IPR052158">
    <property type="entry name" value="INH-QAR"/>
</dbReference>
<evidence type="ECO:0000256" key="1">
    <source>
        <dbReference type="SAM" id="SignalP"/>
    </source>
</evidence>
<evidence type="ECO:0000313" key="3">
    <source>
        <dbReference type="EMBL" id="KAK3321466.1"/>
    </source>
</evidence>
<dbReference type="Gene3D" id="3.40.50.880">
    <property type="match status" value="1"/>
</dbReference>
<dbReference type="Proteomes" id="UP001286456">
    <property type="component" value="Unassembled WGS sequence"/>
</dbReference>
<dbReference type="Pfam" id="PF01965">
    <property type="entry name" value="DJ-1_PfpI"/>
    <property type="match status" value="1"/>
</dbReference>
<evidence type="ECO:0000259" key="2">
    <source>
        <dbReference type="Pfam" id="PF01965"/>
    </source>
</evidence>